<dbReference type="Gene3D" id="3.40.630.30">
    <property type="match status" value="1"/>
</dbReference>
<keyword evidence="3" id="KW-1185">Reference proteome</keyword>
<accession>A0A0M0LDQ9</accession>
<dbReference type="STRING" id="263475.AMD00_10590"/>
<proteinExistence type="predicted"/>
<organism evidence="2 3">
    <name type="scientific">Viridibacillus arvi</name>
    <dbReference type="NCBI Taxonomy" id="263475"/>
    <lineage>
        <taxon>Bacteria</taxon>
        <taxon>Bacillati</taxon>
        <taxon>Bacillota</taxon>
        <taxon>Bacilli</taxon>
        <taxon>Bacillales</taxon>
        <taxon>Caryophanaceae</taxon>
        <taxon>Viridibacillus</taxon>
    </lineage>
</organism>
<gene>
    <name evidence="2" type="ORF">AMD00_10590</name>
</gene>
<reference evidence="3" key="1">
    <citation type="submission" date="2015-08" db="EMBL/GenBank/DDBJ databases">
        <title>Fjat-10028 dsm 16317.</title>
        <authorList>
            <person name="Liu B."/>
            <person name="Wang J."/>
            <person name="Zhu Y."/>
            <person name="Liu G."/>
            <person name="Chen Q."/>
            <person name="Chen Z."/>
            <person name="Lan J."/>
            <person name="Che J."/>
            <person name="Ge C."/>
            <person name="Shi H."/>
            <person name="Pan Z."/>
            <person name="Liu X."/>
        </authorList>
    </citation>
    <scope>NUCLEOTIDE SEQUENCE [LARGE SCALE GENOMIC DNA]</scope>
    <source>
        <strain evidence="3">DSM 16317</strain>
    </source>
</reference>
<keyword evidence="2" id="KW-0808">Transferase</keyword>
<dbReference type="GeneID" id="301136543"/>
<dbReference type="PROSITE" id="PS51186">
    <property type="entry name" value="GNAT"/>
    <property type="match status" value="1"/>
</dbReference>
<dbReference type="RefSeq" id="WP_053417046.1">
    <property type="nucleotide sequence ID" value="NZ_LILB01000005.1"/>
</dbReference>
<sequence length="161" mass="18448">MSIHLERYSDRYESQIACYQLTDEQLQFTGSPVESILLAKSDEDRYPILVLDDEEIVTYFVLHKNEGVTPYSNNQKAILLRTFSTDFRYQGRGYAKQSLLELPRFVKMNFPEITEVVLAVNQKNIAAQSLYLKCGFIDEGARTMGSHGELIIMSLKVNVLI</sequence>
<dbReference type="InterPro" id="IPR000182">
    <property type="entry name" value="GNAT_dom"/>
</dbReference>
<dbReference type="InterPro" id="IPR016181">
    <property type="entry name" value="Acyl_CoA_acyltransferase"/>
</dbReference>
<name>A0A0M0LDQ9_9BACL</name>
<dbReference type="Proteomes" id="UP000036867">
    <property type="component" value="Unassembled WGS sequence"/>
</dbReference>
<comment type="caution">
    <text evidence="2">The sequence shown here is derived from an EMBL/GenBank/DDBJ whole genome shotgun (WGS) entry which is preliminary data.</text>
</comment>
<dbReference type="Pfam" id="PF00583">
    <property type="entry name" value="Acetyltransf_1"/>
    <property type="match status" value="1"/>
</dbReference>
<dbReference type="SUPFAM" id="SSF55729">
    <property type="entry name" value="Acyl-CoA N-acyltransferases (Nat)"/>
    <property type="match status" value="1"/>
</dbReference>
<evidence type="ECO:0000313" key="2">
    <source>
        <dbReference type="EMBL" id="KOO48858.1"/>
    </source>
</evidence>
<dbReference type="OrthoDB" id="66776at2"/>
<dbReference type="GO" id="GO:0016747">
    <property type="term" value="F:acyltransferase activity, transferring groups other than amino-acyl groups"/>
    <property type="evidence" value="ECO:0007669"/>
    <property type="project" value="InterPro"/>
</dbReference>
<feature type="domain" description="N-acetyltransferase" evidence="1">
    <location>
        <begin position="3"/>
        <end position="158"/>
    </location>
</feature>
<dbReference type="EMBL" id="LILB01000005">
    <property type="protein sequence ID" value="KOO48858.1"/>
    <property type="molecule type" value="Genomic_DNA"/>
</dbReference>
<dbReference type="AlphaFoldDB" id="A0A0M0LDQ9"/>
<protein>
    <submittedName>
        <fullName evidence="2">GNAT family acetyltransferase</fullName>
    </submittedName>
</protein>
<evidence type="ECO:0000259" key="1">
    <source>
        <dbReference type="PROSITE" id="PS51186"/>
    </source>
</evidence>
<evidence type="ECO:0000313" key="3">
    <source>
        <dbReference type="Proteomes" id="UP000036867"/>
    </source>
</evidence>